<dbReference type="EMBL" id="VCEI01000021">
    <property type="protein sequence ID" value="TLU95046.1"/>
    <property type="molecule type" value="Genomic_DNA"/>
</dbReference>
<dbReference type="Gene3D" id="2.120.10.30">
    <property type="entry name" value="TolB, C-terminal domain"/>
    <property type="match status" value="1"/>
</dbReference>
<evidence type="ECO:0000256" key="3">
    <source>
        <dbReference type="ARBA" id="ARBA00022475"/>
    </source>
</evidence>
<reference evidence="5 6" key="1">
    <citation type="submission" date="2019-05" db="EMBL/GenBank/DDBJ databases">
        <authorList>
            <person name="Qu J.-H."/>
        </authorList>
    </citation>
    <scope>NUCLEOTIDE SEQUENCE [LARGE SCALE GENOMIC DNA]</scope>
    <source>
        <strain evidence="5 6">Z12</strain>
    </source>
</reference>
<keyword evidence="6" id="KW-1185">Reference proteome</keyword>
<dbReference type="Pfam" id="PF06977">
    <property type="entry name" value="SdiA-regulated"/>
    <property type="match status" value="1"/>
</dbReference>
<dbReference type="InterPro" id="IPR009722">
    <property type="entry name" value="YjiK/CarP"/>
</dbReference>
<gene>
    <name evidence="5" type="ORF">FEM55_10610</name>
</gene>
<comment type="subcellular location">
    <subcellularLocation>
        <location evidence="1">Cell membrane</location>
    </subcellularLocation>
</comment>
<dbReference type="OrthoDB" id="5292493at2"/>
<evidence type="ECO:0000256" key="2">
    <source>
        <dbReference type="ARBA" id="ARBA00009852"/>
    </source>
</evidence>
<comment type="similarity">
    <text evidence="2">Belongs to the YjiK family.</text>
</comment>
<keyword evidence="4" id="KW-0472">Membrane</keyword>
<dbReference type="InterPro" id="IPR011042">
    <property type="entry name" value="6-blade_b-propeller_TolB-like"/>
</dbReference>
<name>A0A5R9KG43_9BACT</name>
<evidence type="ECO:0000313" key="6">
    <source>
        <dbReference type="Proteomes" id="UP000309788"/>
    </source>
</evidence>
<protein>
    <submittedName>
        <fullName evidence="5">SdiA-regulated family protein</fullName>
    </submittedName>
</protein>
<organism evidence="5 6">
    <name type="scientific">Dyadobacter sediminis</name>
    <dbReference type="NCBI Taxonomy" id="1493691"/>
    <lineage>
        <taxon>Bacteria</taxon>
        <taxon>Pseudomonadati</taxon>
        <taxon>Bacteroidota</taxon>
        <taxon>Cytophagia</taxon>
        <taxon>Cytophagales</taxon>
        <taxon>Spirosomataceae</taxon>
        <taxon>Dyadobacter</taxon>
    </lineage>
</organism>
<evidence type="ECO:0000313" key="5">
    <source>
        <dbReference type="EMBL" id="TLU95046.1"/>
    </source>
</evidence>
<dbReference type="SUPFAM" id="SSF50956">
    <property type="entry name" value="Thermostable phytase (3-phytase)"/>
    <property type="match status" value="1"/>
</dbReference>
<dbReference type="Proteomes" id="UP000309788">
    <property type="component" value="Unassembled WGS sequence"/>
</dbReference>
<dbReference type="AlphaFoldDB" id="A0A5R9KG43"/>
<sequence>MPESLFEISGITFRNGNSDTVYAVQDEEGKLFRLGWKNNRQLHTRFARKGDYEDVAILKDQAVILKSNGFLYTLPLSETVFEESEQTREWKKILPKGEYEGMYADNATDDLYILCKKCPQDDSKDSVTGYIFNPFKDSTNVKTFSIQVDEIKAITGKVSRGFRPSGIAKNPETGDWYILSAVNKLLVVTDKNWKVKDAFPLNGNVFIQPEGIAFDKAGNLYISNEGDDLSNGNILKFKPAAH</sequence>
<evidence type="ECO:0000256" key="1">
    <source>
        <dbReference type="ARBA" id="ARBA00004236"/>
    </source>
</evidence>
<proteinExistence type="inferred from homology"/>
<evidence type="ECO:0000256" key="4">
    <source>
        <dbReference type="ARBA" id="ARBA00023136"/>
    </source>
</evidence>
<comment type="caution">
    <text evidence="5">The sequence shown here is derived from an EMBL/GenBank/DDBJ whole genome shotgun (WGS) entry which is preliminary data.</text>
</comment>
<accession>A0A5R9KG43</accession>
<keyword evidence="3" id="KW-1003">Cell membrane</keyword>
<dbReference type="GO" id="GO:0005886">
    <property type="term" value="C:plasma membrane"/>
    <property type="evidence" value="ECO:0007669"/>
    <property type="project" value="UniProtKB-SubCell"/>
</dbReference>